<name>A0AA41VDU5_PAPNU</name>
<feature type="non-terminal residue" evidence="3">
    <location>
        <position position="57"/>
    </location>
</feature>
<dbReference type="GO" id="GO:0051879">
    <property type="term" value="F:Hsp90 protein binding"/>
    <property type="evidence" value="ECO:0007669"/>
    <property type="project" value="TreeGrafter"/>
</dbReference>
<proteinExistence type="predicted"/>
<dbReference type="EMBL" id="JAJJMA010200813">
    <property type="protein sequence ID" value="MCL7039401.1"/>
    <property type="molecule type" value="Genomic_DNA"/>
</dbReference>
<feature type="non-terminal residue" evidence="3">
    <location>
        <position position="1"/>
    </location>
</feature>
<sequence>AVQIDPQDVSIHSNRSMCWARMKEGNDALRDARSCILLRPDWPKAYYRAGVAYNVLK</sequence>
<evidence type="ECO:0000313" key="3">
    <source>
        <dbReference type="EMBL" id="MCL7039401.1"/>
    </source>
</evidence>
<keyword evidence="2" id="KW-0802">TPR repeat</keyword>
<comment type="caution">
    <text evidence="3">The sequence shown here is derived from an EMBL/GenBank/DDBJ whole genome shotgun (WGS) entry which is preliminary data.</text>
</comment>
<evidence type="ECO:0000256" key="2">
    <source>
        <dbReference type="ARBA" id="ARBA00022803"/>
    </source>
</evidence>
<dbReference type="AlphaFoldDB" id="A0AA41VDU5"/>
<organism evidence="3 4">
    <name type="scientific">Papaver nudicaule</name>
    <name type="common">Iceland poppy</name>
    <dbReference type="NCBI Taxonomy" id="74823"/>
    <lineage>
        <taxon>Eukaryota</taxon>
        <taxon>Viridiplantae</taxon>
        <taxon>Streptophyta</taxon>
        <taxon>Embryophyta</taxon>
        <taxon>Tracheophyta</taxon>
        <taxon>Spermatophyta</taxon>
        <taxon>Magnoliopsida</taxon>
        <taxon>Ranunculales</taxon>
        <taxon>Papaveraceae</taxon>
        <taxon>Papaveroideae</taxon>
        <taxon>Papaver</taxon>
    </lineage>
</organism>
<dbReference type="Gene3D" id="1.25.40.10">
    <property type="entry name" value="Tetratricopeptide repeat domain"/>
    <property type="match status" value="1"/>
</dbReference>
<dbReference type="InterPro" id="IPR011990">
    <property type="entry name" value="TPR-like_helical_dom_sf"/>
</dbReference>
<keyword evidence="1" id="KW-0677">Repeat</keyword>
<dbReference type="PANTHER" id="PTHR22904">
    <property type="entry name" value="TPR REPEAT CONTAINING PROTEIN"/>
    <property type="match status" value="1"/>
</dbReference>
<dbReference type="PANTHER" id="PTHR22904:SF523">
    <property type="entry name" value="STRESS-INDUCED-PHOSPHOPROTEIN 1"/>
    <property type="match status" value="1"/>
</dbReference>
<accession>A0AA41VDU5</accession>
<dbReference type="SUPFAM" id="SSF48452">
    <property type="entry name" value="TPR-like"/>
    <property type="match status" value="1"/>
</dbReference>
<evidence type="ECO:0000256" key="1">
    <source>
        <dbReference type="ARBA" id="ARBA00022737"/>
    </source>
</evidence>
<dbReference type="Proteomes" id="UP001177140">
    <property type="component" value="Unassembled WGS sequence"/>
</dbReference>
<keyword evidence="4" id="KW-1185">Reference proteome</keyword>
<reference evidence="3" key="1">
    <citation type="submission" date="2022-03" db="EMBL/GenBank/DDBJ databases">
        <title>A functionally conserved STORR gene fusion in Papaver species that diverged 16.8 million years ago.</title>
        <authorList>
            <person name="Catania T."/>
        </authorList>
    </citation>
    <scope>NUCLEOTIDE SEQUENCE</scope>
    <source>
        <strain evidence="3">S-191538</strain>
    </source>
</reference>
<evidence type="ECO:0000313" key="4">
    <source>
        <dbReference type="Proteomes" id="UP001177140"/>
    </source>
</evidence>
<gene>
    <name evidence="3" type="ORF">MKW94_015409</name>
</gene>
<protein>
    <submittedName>
        <fullName evidence="3">Uncharacterized protein</fullName>
    </submittedName>
</protein>